<accession>A0AA39SY37</accession>
<reference evidence="1" key="1">
    <citation type="journal article" date="2022" name="Plant J.">
        <title>Strategies of tolerance reflected in two North American maple genomes.</title>
        <authorList>
            <person name="McEvoy S.L."/>
            <person name="Sezen U.U."/>
            <person name="Trouern-Trend A."/>
            <person name="McMahon S.M."/>
            <person name="Schaberg P.G."/>
            <person name="Yang J."/>
            <person name="Wegrzyn J.L."/>
            <person name="Swenson N.G."/>
        </authorList>
    </citation>
    <scope>NUCLEOTIDE SEQUENCE</scope>
    <source>
        <strain evidence="1">NS2018</strain>
    </source>
</reference>
<sequence length="175" mass="20103">MAEIENKMKVIEISPCSSEKVKREIELSSPASSIGKENDGTPLRPVFCLKRNIDMELFEKREDCFILDFDPSEPTDNRDLSVSEKLHVSNDDLSIIAEKGQVACRDYPHPRHLCVKFPFETTPHDRHCELCYCYVCDLAAPCKFWTESEVEHCHASASVDDWKQKRNLARVKKDA</sequence>
<dbReference type="Proteomes" id="UP001168877">
    <property type="component" value="Unassembled WGS sequence"/>
</dbReference>
<evidence type="ECO:0000313" key="1">
    <source>
        <dbReference type="EMBL" id="KAK0597929.1"/>
    </source>
</evidence>
<dbReference type="InterPro" id="IPR053234">
    <property type="entry name" value="RPM1_Interactor"/>
</dbReference>
<reference evidence="1" key="2">
    <citation type="submission" date="2023-06" db="EMBL/GenBank/DDBJ databases">
        <authorList>
            <person name="Swenson N.G."/>
            <person name="Wegrzyn J.L."/>
            <person name="Mcevoy S.L."/>
        </authorList>
    </citation>
    <scope>NUCLEOTIDE SEQUENCE</scope>
    <source>
        <strain evidence="1">NS2018</strain>
        <tissue evidence="1">Leaf</tissue>
    </source>
</reference>
<evidence type="ECO:0008006" key="3">
    <source>
        <dbReference type="Google" id="ProtNLM"/>
    </source>
</evidence>
<dbReference type="EMBL" id="JAUESC010000004">
    <property type="protein sequence ID" value="KAK0597929.1"/>
    <property type="molecule type" value="Genomic_DNA"/>
</dbReference>
<dbReference type="PANTHER" id="PTHR33443:SF30">
    <property type="entry name" value="SARCOSINE DEHYDROGENASE-2C PROTEIN"/>
    <property type="match status" value="1"/>
</dbReference>
<organism evidence="1 2">
    <name type="scientific">Acer saccharum</name>
    <name type="common">Sugar maple</name>
    <dbReference type="NCBI Taxonomy" id="4024"/>
    <lineage>
        <taxon>Eukaryota</taxon>
        <taxon>Viridiplantae</taxon>
        <taxon>Streptophyta</taxon>
        <taxon>Embryophyta</taxon>
        <taxon>Tracheophyta</taxon>
        <taxon>Spermatophyta</taxon>
        <taxon>Magnoliopsida</taxon>
        <taxon>eudicotyledons</taxon>
        <taxon>Gunneridae</taxon>
        <taxon>Pentapetalae</taxon>
        <taxon>rosids</taxon>
        <taxon>malvids</taxon>
        <taxon>Sapindales</taxon>
        <taxon>Sapindaceae</taxon>
        <taxon>Hippocastanoideae</taxon>
        <taxon>Acereae</taxon>
        <taxon>Acer</taxon>
    </lineage>
</organism>
<name>A0AA39SY37_ACESA</name>
<keyword evidence="2" id="KW-1185">Reference proteome</keyword>
<evidence type="ECO:0000313" key="2">
    <source>
        <dbReference type="Proteomes" id="UP001168877"/>
    </source>
</evidence>
<comment type="caution">
    <text evidence="1">The sequence shown here is derived from an EMBL/GenBank/DDBJ whole genome shotgun (WGS) entry which is preliminary data.</text>
</comment>
<protein>
    <recommendedName>
        <fullName evidence="3">RPM1 interacting protein 13</fullName>
    </recommendedName>
</protein>
<dbReference type="AlphaFoldDB" id="A0AA39SY37"/>
<dbReference type="PANTHER" id="PTHR33443">
    <property type="entry name" value="ZGC:112980"/>
    <property type="match status" value="1"/>
</dbReference>
<gene>
    <name evidence="1" type="ORF">LWI29_029984</name>
</gene>
<proteinExistence type="predicted"/>